<evidence type="ECO:0000313" key="3">
    <source>
        <dbReference type="Proteomes" id="UP001519271"/>
    </source>
</evidence>
<organism evidence="2 3">
    <name type="scientific">Youngiibacter multivorans</name>
    <dbReference type="NCBI Taxonomy" id="937251"/>
    <lineage>
        <taxon>Bacteria</taxon>
        <taxon>Bacillati</taxon>
        <taxon>Bacillota</taxon>
        <taxon>Clostridia</taxon>
        <taxon>Eubacteriales</taxon>
        <taxon>Clostridiaceae</taxon>
        <taxon>Youngiibacter</taxon>
    </lineage>
</organism>
<keyword evidence="1" id="KW-0812">Transmembrane</keyword>
<evidence type="ECO:0000313" key="2">
    <source>
        <dbReference type="EMBL" id="MBP1918968.1"/>
    </source>
</evidence>
<feature type="transmembrane region" description="Helical" evidence="1">
    <location>
        <begin position="101"/>
        <end position="124"/>
    </location>
</feature>
<dbReference type="Pfam" id="PF12822">
    <property type="entry name" value="ECF_trnsprt"/>
    <property type="match status" value="1"/>
</dbReference>
<gene>
    <name evidence="2" type="ORF">J2Z34_001453</name>
</gene>
<reference evidence="2 3" key="1">
    <citation type="submission" date="2021-03" db="EMBL/GenBank/DDBJ databases">
        <title>Genomic Encyclopedia of Type Strains, Phase IV (KMG-IV): sequencing the most valuable type-strain genomes for metagenomic binning, comparative biology and taxonomic classification.</title>
        <authorList>
            <person name="Goeker M."/>
        </authorList>
    </citation>
    <scope>NUCLEOTIDE SEQUENCE [LARGE SCALE GENOMIC DNA]</scope>
    <source>
        <strain evidence="2 3">DSM 6139</strain>
    </source>
</reference>
<dbReference type="EMBL" id="JAGGKC010000010">
    <property type="protein sequence ID" value="MBP1918968.1"/>
    <property type="molecule type" value="Genomic_DNA"/>
</dbReference>
<protein>
    <submittedName>
        <fullName evidence="2">ECF transporter S component (Folate family)</fullName>
    </submittedName>
</protein>
<feature type="transmembrane region" description="Helical" evidence="1">
    <location>
        <begin position="7"/>
        <end position="28"/>
    </location>
</feature>
<accession>A0ABS4G343</accession>
<dbReference type="Gene3D" id="1.10.1760.20">
    <property type="match status" value="1"/>
</dbReference>
<dbReference type="Proteomes" id="UP001519271">
    <property type="component" value="Unassembled WGS sequence"/>
</dbReference>
<keyword evidence="3" id="KW-1185">Reference proteome</keyword>
<feature type="transmembrane region" description="Helical" evidence="1">
    <location>
        <begin position="76"/>
        <end position="95"/>
    </location>
</feature>
<dbReference type="RefSeq" id="WP_209459188.1">
    <property type="nucleotide sequence ID" value="NZ_JAGGKC010000010.1"/>
</dbReference>
<comment type="caution">
    <text evidence="2">The sequence shown here is derived from an EMBL/GenBank/DDBJ whole genome shotgun (WGS) entry which is preliminary data.</text>
</comment>
<keyword evidence="1" id="KW-1133">Transmembrane helix</keyword>
<keyword evidence="1" id="KW-0472">Membrane</keyword>
<dbReference type="InterPro" id="IPR024529">
    <property type="entry name" value="ECF_trnsprt_substrate-spec"/>
</dbReference>
<feature type="transmembrane region" description="Helical" evidence="1">
    <location>
        <begin position="136"/>
        <end position="161"/>
    </location>
</feature>
<proteinExistence type="predicted"/>
<sequence>MRTNTKSLTLSALFIALGILVPQVFHLFGGTGPVFLPMHIPVLLAGFIIGGRYAAIAGFATVILSSLLTGMPQPPVLYFMLVEVTVYGLAAGFFYKKLHQNVFVSLILAMLTGRAALALTVFTLQPLLGLKLSPIVYMTGAIVNGIPGIAIQLILIPFLVISLEKAGVAYSERRAG</sequence>
<feature type="transmembrane region" description="Helical" evidence="1">
    <location>
        <begin position="40"/>
        <end position="64"/>
    </location>
</feature>
<evidence type="ECO:0000256" key="1">
    <source>
        <dbReference type="SAM" id="Phobius"/>
    </source>
</evidence>
<name>A0ABS4G343_9CLOT</name>